<reference evidence="1" key="1">
    <citation type="journal article" date="2014" name="Front. Microbiol.">
        <title>High frequency of phylogenetically diverse reductive dehalogenase-homologous genes in deep subseafloor sedimentary metagenomes.</title>
        <authorList>
            <person name="Kawai M."/>
            <person name="Futagami T."/>
            <person name="Toyoda A."/>
            <person name="Takaki Y."/>
            <person name="Nishi S."/>
            <person name="Hori S."/>
            <person name="Arai W."/>
            <person name="Tsubouchi T."/>
            <person name="Morono Y."/>
            <person name="Uchiyama I."/>
            <person name="Ito T."/>
            <person name="Fujiyama A."/>
            <person name="Inagaki F."/>
            <person name="Takami H."/>
        </authorList>
    </citation>
    <scope>NUCLEOTIDE SEQUENCE</scope>
    <source>
        <strain evidence="1">Expedition CK06-06</strain>
    </source>
</reference>
<evidence type="ECO:0008006" key="2">
    <source>
        <dbReference type="Google" id="ProtNLM"/>
    </source>
</evidence>
<dbReference type="AlphaFoldDB" id="X0Y563"/>
<protein>
    <recommendedName>
        <fullName evidence="2">Lipoprotein</fullName>
    </recommendedName>
</protein>
<sequence length="70" mass="7605">MTIKTGATLALCFICLLSFGCSTEFRVWEIEKATELCAEKGGVAYLDGFLGKWVSCRDGAMIHIERGGAK</sequence>
<dbReference type="PROSITE" id="PS51257">
    <property type="entry name" value="PROKAR_LIPOPROTEIN"/>
    <property type="match status" value="1"/>
</dbReference>
<comment type="caution">
    <text evidence="1">The sequence shown here is derived from an EMBL/GenBank/DDBJ whole genome shotgun (WGS) entry which is preliminary data.</text>
</comment>
<proteinExistence type="predicted"/>
<name>X0Y563_9ZZZZ</name>
<gene>
    <name evidence="1" type="ORF">S01H1_70243</name>
</gene>
<organism evidence="1">
    <name type="scientific">marine sediment metagenome</name>
    <dbReference type="NCBI Taxonomy" id="412755"/>
    <lineage>
        <taxon>unclassified sequences</taxon>
        <taxon>metagenomes</taxon>
        <taxon>ecological metagenomes</taxon>
    </lineage>
</organism>
<evidence type="ECO:0000313" key="1">
    <source>
        <dbReference type="EMBL" id="GAG31961.1"/>
    </source>
</evidence>
<dbReference type="EMBL" id="BARS01046697">
    <property type="protein sequence ID" value="GAG31961.1"/>
    <property type="molecule type" value="Genomic_DNA"/>
</dbReference>
<accession>X0Y563</accession>